<dbReference type="Proteomes" id="UP000249516">
    <property type="component" value="Unassembled WGS sequence"/>
</dbReference>
<protein>
    <recommendedName>
        <fullName evidence="3">Terminase</fullName>
    </recommendedName>
</protein>
<dbReference type="AlphaFoldDB" id="A0A495A8Q2"/>
<dbReference type="PANTHER" id="PTHR41287:SF1">
    <property type="entry name" value="PROTEIN YMFN"/>
    <property type="match status" value="1"/>
</dbReference>
<comment type="caution">
    <text evidence="1">The sequence shown here is derived from an EMBL/GenBank/DDBJ whole genome shotgun (WGS) entry which is preliminary data.</text>
</comment>
<dbReference type="OrthoDB" id="3188010at2"/>
<dbReference type="EMBL" id="PNJG02000001">
    <property type="protein sequence ID" value="RKQ36212.1"/>
    <property type="molecule type" value="Genomic_DNA"/>
</dbReference>
<proteinExistence type="predicted"/>
<dbReference type="RefSeq" id="WP_147406035.1">
    <property type="nucleotide sequence ID" value="NZ_PNJG02000001.1"/>
</dbReference>
<organism evidence="1 2">
    <name type="scientific">Kocuria tytonis</name>
    <dbReference type="NCBI Taxonomy" id="2054280"/>
    <lineage>
        <taxon>Bacteria</taxon>
        <taxon>Bacillati</taxon>
        <taxon>Actinomycetota</taxon>
        <taxon>Actinomycetes</taxon>
        <taxon>Micrococcales</taxon>
        <taxon>Micrococcaceae</taxon>
        <taxon>Kocuria</taxon>
    </lineage>
</organism>
<gene>
    <name evidence="1" type="ORF">C1C97_000555</name>
</gene>
<dbReference type="PANTHER" id="PTHR41287">
    <property type="match status" value="1"/>
</dbReference>
<dbReference type="Gene3D" id="3.40.50.300">
    <property type="entry name" value="P-loop containing nucleotide triphosphate hydrolases"/>
    <property type="match status" value="1"/>
</dbReference>
<name>A0A495A8Q2_9MICC</name>
<reference evidence="1 2" key="1">
    <citation type="submission" date="2018-10" db="EMBL/GenBank/DDBJ databases">
        <title>Kocuria tytouropygialis sp. nov., isolated from the uropygial gland of an American barn owl (Tyto furcata).</title>
        <authorList>
            <person name="Braun M.S."/>
            <person name="Wang E."/>
            <person name="Zimmermann S."/>
            <person name="Wagner H."/>
            <person name="Wink M."/>
        </authorList>
    </citation>
    <scope>NUCLEOTIDE SEQUENCE [LARGE SCALE GENOMIC DNA]</scope>
    <source>
        <strain evidence="1 2">442</strain>
    </source>
</reference>
<sequence length="489" mass="53648">MMLADLKGHTLPRIETAPLRELTPQTTLGFDCLEFAHDLFGWRGRPWQEHFLKRALELRPDGRLRFRVVLLLVARQNGKSAVMIVLALYFMLVLKEGEPVLSTAQNLDTSQETWNQGLELLESVESDPPLVAKTWLGAGRNAMKLDNGSRWAVAAANRGGGRGKSSPLVLMDELREHLSWDSWNAISNTTLAQEDALVLGVSNAGDSRSVVLRDLRRRAVESLDDPDTQTLICEWSAAEDDDTGNPLNWAKANPSLGYGLSLDALRVAYETSTEVAWRTENLCQWVNALEGGPWKEGVWESGENPASCIAPDSEIVLAVDTSIDRAMSYVTAVGSNASGRTHVEVIAMREGDAWVVPWVNARWDAIGASKVVIQGKGAPATGLIELFEERGIPVYRCQGSDVTASAMEFFSAVRDGLVEHLPQPVLDIAAKAAQTRLTGDGLFMFDRRKSPVDIAPLVAVSMAWFVFAHSMEVSETESSAYESHGLMVF</sequence>
<evidence type="ECO:0000313" key="1">
    <source>
        <dbReference type="EMBL" id="RKQ36212.1"/>
    </source>
</evidence>
<dbReference type="InterPro" id="IPR005021">
    <property type="entry name" value="Terminase_largesu-like"/>
</dbReference>
<dbReference type="InterPro" id="IPR027417">
    <property type="entry name" value="P-loop_NTPase"/>
</dbReference>
<accession>A0A495A8Q2</accession>
<evidence type="ECO:0008006" key="3">
    <source>
        <dbReference type="Google" id="ProtNLM"/>
    </source>
</evidence>
<evidence type="ECO:0000313" key="2">
    <source>
        <dbReference type="Proteomes" id="UP000249516"/>
    </source>
</evidence>
<keyword evidence="2" id="KW-1185">Reference proteome</keyword>